<proteinExistence type="predicted"/>
<name>A0A845E4P8_9BACI</name>
<accession>A0A845E4P8</accession>
<dbReference type="Proteomes" id="UP000447393">
    <property type="component" value="Unassembled WGS sequence"/>
</dbReference>
<evidence type="ECO:0000313" key="3">
    <source>
        <dbReference type="EMBL" id="MYL50250.1"/>
    </source>
</evidence>
<dbReference type="EMBL" id="WMEZ01000004">
    <property type="protein sequence ID" value="MYL50250.1"/>
    <property type="molecule type" value="Genomic_DNA"/>
</dbReference>
<dbReference type="Gene3D" id="2.40.30.200">
    <property type="match status" value="1"/>
</dbReference>
<dbReference type="AlphaFoldDB" id="A0A845E4P8"/>
<evidence type="ECO:0008006" key="5">
    <source>
        <dbReference type="Google" id="ProtNLM"/>
    </source>
</evidence>
<gene>
    <name evidence="3" type="ORF">GLV98_12200</name>
</gene>
<sequence length="496" mass="56994">MKSDLNFRILKDGSITDMHDLGIWVESFHIFSPNITREKLQVAGHPGAYLLESNEEERQVSISMQVEADSLKAFDDLKHRIYELFFSREAFVITRDLTPDRKIKVLQEGDYDIDQITTEDGKFQINLTMLDPYLYGDEEEAVFSEDTLPLYYEGTAPTYPIFEIEVLEDITHLDMIKSLEDELEFMRIGRPPIASEEEYERETLVLHDSCSTLNGWTQAGAVDNGYVDGNFMVEGNRFTPELFGAAQEPYKWQGPSIKRSIGKALSSYKIDVLVELVNVAKGTGMMEVYLLDADNNVIAKIGVEDIWRTMDKIQAKFQLGNVGEDRYQDYREPAYPWGWNNFKGLLRLWSHDHYEGGKRRIRPYFAMIEPDGTHNWVSSSDLYIGPPGKYDNPVTQVQLASRIWAPTNTKADMYFDDLKVYEINPAPVEGVHWLARAGDKIVIDTKEEDILLNGESIKKERSLGSEFFSLDPGLNMLVQYPQQSVRTKIFYEPAYR</sequence>
<dbReference type="Pfam" id="PF05709">
    <property type="entry name" value="Sipho_tail"/>
    <property type="match status" value="1"/>
</dbReference>
<protein>
    <recommendedName>
        <fullName evidence="5">Phage tail protein</fullName>
    </recommendedName>
</protein>
<organism evidence="3 4">
    <name type="scientific">Halobacillus litoralis</name>
    <dbReference type="NCBI Taxonomy" id="45668"/>
    <lineage>
        <taxon>Bacteria</taxon>
        <taxon>Bacillati</taxon>
        <taxon>Bacillota</taxon>
        <taxon>Bacilli</taxon>
        <taxon>Bacillales</taxon>
        <taxon>Bacillaceae</taxon>
        <taxon>Halobacillus</taxon>
    </lineage>
</organism>
<dbReference type="Pfam" id="PF22768">
    <property type="entry name" value="SPP1_Dit"/>
    <property type="match status" value="1"/>
</dbReference>
<feature type="domain" description="Siphovirus-type tail component RIFT-related" evidence="1">
    <location>
        <begin position="32"/>
        <end position="128"/>
    </location>
</feature>
<dbReference type="RefSeq" id="WP_160915539.1">
    <property type="nucleotide sequence ID" value="NZ_WMEZ01000004.1"/>
</dbReference>
<comment type="caution">
    <text evidence="3">The sequence shown here is derived from an EMBL/GenBank/DDBJ whole genome shotgun (WGS) entry which is preliminary data.</text>
</comment>
<feature type="domain" description="Siphovirus-type tail component C-terminal" evidence="2">
    <location>
        <begin position="436"/>
        <end position="495"/>
    </location>
</feature>
<reference evidence="3 4" key="1">
    <citation type="submission" date="2019-11" db="EMBL/GenBank/DDBJ databases">
        <title>Genome sequences of 17 halophilic strains isolated from different environments.</title>
        <authorList>
            <person name="Furrow R.E."/>
        </authorList>
    </citation>
    <scope>NUCLEOTIDE SEQUENCE [LARGE SCALE GENOMIC DNA]</scope>
    <source>
        <strain evidence="3 4">22505_10_Sand</strain>
    </source>
</reference>
<dbReference type="InterPro" id="IPR008841">
    <property type="entry name" value="Siphovirus-type_tail_N"/>
</dbReference>
<evidence type="ECO:0000259" key="1">
    <source>
        <dbReference type="Pfam" id="PF05709"/>
    </source>
</evidence>
<dbReference type="Gene3D" id="2.60.120.860">
    <property type="match status" value="1"/>
</dbReference>
<evidence type="ECO:0000259" key="2">
    <source>
        <dbReference type="Pfam" id="PF22768"/>
    </source>
</evidence>
<dbReference type="InterPro" id="IPR054738">
    <property type="entry name" value="Siphovirus-type_tail_C"/>
</dbReference>
<dbReference type="OrthoDB" id="3078561at2"/>
<evidence type="ECO:0000313" key="4">
    <source>
        <dbReference type="Proteomes" id="UP000447393"/>
    </source>
</evidence>